<evidence type="ECO:0000256" key="3">
    <source>
        <dbReference type="ARBA" id="ARBA00023136"/>
    </source>
</evidence>
<keyword evidence="8" id="KW-1133">Transmembrane helix</keyword>
<dbReference type="STRING" id="478.A7456_08540"/>
<keyword evidence="5" id="KW-0998">Cell outer membrane</keyword>
<evidence type="ECO:0000256" key="4">
    <source>
        <dbReference type="ARBA" id="ARBA00023139"/>
    </source>
</evidence>
<evidence type="ECO:0000313" key="10">
    <source>
        <dbReference type="Proteomes" id="UP000092575"/>
    </source>
</evidence>
<dbReference type="NCBIfam" id="NF047847">
    <property type="entry name" value="SS_mature_LptM"/>
    <property type="match status" value="1"/>
</dbReference>
<gene>
    <name evidence="9" type="ORF">A7456_08540</name>
</gene>
<name>A0A1B8QS48_MORNO</name>
<reference evidence="9 10" key="1">
    <citation type="submission" date="2016-05" db="EMBL/GenBank/DDBJ databases">
        <title>Draft genome sequence of Moraxella nonliquefaciens CCUG 348T.</title>
        <authorList>
            <person name="Salva-Serra F."/>
            <person name="Engstrom-Jakobsson H."/>
            <person name="Thorell K."/>
            <person name="Gonzales-Siles L."/>
            <person name="Karlsson R."/>
            <person name="Boulund F."/>
            <person name="Engstrand L."/>
            <person name="Kristiansson E."/>
            <person name="Moore E."/>
        </authorList>
    </citation>
    <scope>NUCLEOTIDE SEQUENCE [LARGE SCALE GENOMIC DNA]</scope>
    <source>
        <strain evidence="9 10">CCUG 348</strain>
    </source>
</reference>
<keyword evidence="3 8" id="KW-0472">Membrane</keyword>
<evidence type="ECO:0000256" key="5">
    <source>
        <dbReference type="ARBA" id="ARBA00023237"/>
    </source>
</evidence>
<dbReference type="Proteomes" id="UP000092575">
    <property type="component" value="Unassembled WGS sequence"/>
</dbReference>
<dbReference type="EMBL" id="LXTW01000003">
    <property type="protein sequence ID" value="OBX87181.1"/>
    <property type="molecule type" value="Genomic_DNA"/>
</dbReference>
<feature type="transmembrane region" description="Helical" evidence="8">
    <location>
        <begin position="54"/>
        <end position="72"/>
    </location>
</feature>
<keyword evidence="8" id="KW-0812">Transmembrane</keyword>
<evidence type="ECO:0000256" key="7">
    <source>
        <dbReference type="SAM" id="MobiDB-lite"/>
    </source>
</evidence>
<evidence type="ECO:0000256" key="8">
    <source>
        <dbReference type="SAM" id="Phobius"/>
    </source>
</evidence>
<keyword evidence="6" id="KW-0449">Lipoprotein</keyword>
<evidence type="ECO:0000256" key="1">
    <source>
        <dbReference type="ARBA" id="ARBA00004459"/>
    </source>
</evidence>
<dbReference type="GO" id="GO:0009279">
    <property type="term" value="C:cell outer membrane"/>
    <property type="evidence" value="ECO:0007669"/>
    <property type="project" value="UniProtKB-SubCell"/>
</dbReference>
<sequence>MAFVNPKNIFVHDHARTKHHHLPSSILKTDWQINLAYICNFLFFKMLKPMTKTSLFNLIFGLTLALTLTACGQKGALHLPQKSLVSPQSESMDTPVSTNPNDY</sequence>
<keyword evidence="4" id="KW-0564">Palmitate</keyword>
<feature type="compositionally biased region" description="Polar residues" evidence="7">
    <location>
        <begin position="83"/>
        <end position="103"/>
    </location>
</feature>
<evidence type="ECO:0008006" key="11">
    <source>
        <dbReference type="Google" id="ProtNLM"/>
    </source>
</evidence>
<protein>
    <recommendedName>
        <fullName evidence="11">Lipoprotein</fullName>
    </recommendedName>
</protein>
<organism evidence="9 10">
    <name type="scientific">Moraxella nonliquefaciens</name>
    <dbReference type="NCBI Taxonomy" id="478"/>
    <lineage>
        <taxon>Bacteria</taxon>
        <taxon>Pseudomonadati</taxon>
        <taxon>Pseudomonadota</taxon>
        <taxon>Gammaproteobacteria</taxon>
        <taxon>Moraxellales</taxon>
        <taxon>Moraxellaceae</taxon>
        <taxon>Moraxella</taxon>
    </lineage>
</organism>
<proteinExistence type="predicted"/>
<evidence type="ECO:0000256" key="6">
    <source>
        <dbReference type="ARBA" id="ARBA00023288"/>
    </source>
</evidence>
<dbReference type="InterPro" id="IPR032831">
    <property type="entry name" value="LptM_cons"/>
</dbReference>
<accession>A0A1B8QS48</accession>
<evidence type="ECO:0000256" key="2">
    <source>
        <dbReference type="ARBA" id="ARBA00022729"/>
    </source>
</evidence>
<comment type="subcellular location">
    <subcellularLocation>
        <location evidence="1">Cell outer membrane</location>
        <topology evidence="1">Lipid-anchor</topology>
    </subcellularLocation>
</comment>
<comment type="caution">
    <text evidence="9">The sequence shown here is derived from an EMBL/GenBank/DDBJ whole genome shotgun (WGS) entry which is preliminary data.</text>
</comment>
<evidence type="ECO:0000313" key="9">
    <source>
        <dbReference type="EMBL" id="OBX87181.1"/>
    </source>
</evidence>
<keyword evidence="2" id="KW-0732">Signal</keyword>
<feature type="region of interest" description="Disordered" evidence="7">
    <location>
        <begin position="82"/>
        <end position="103"/>
    </location>
</feature>
<dbReference type="AlphaFoldDB" id="A0A1B8QS48"/>